<dbReference type="EMBL" id="JAJFAZ020000006">
    <property type="protein sequence ID" value="KAI5321900.1"/>
    <property type="molecule type" value="Genomic_DNA"/>
</dbReference>
<accession>A0AAD4VBC0</accession>
<sequence>MFCLLFNVVCVYCWQLKWINEDFLSYSLEFNFMQTLLLDFLVVFVLVCVTYLSRSCGDPHFDHWFRMEA</sequence>
<protein>
    <submittedName>
        <fullName evidence="2">Uncharacterized protein</fullName>
    </submittedName>
</protein>
<feature type="transmembrane region" description="Helical" evidence="1">
    <location>
        <begin position="32"/>
        <end position="52"/>
    </location>
</feature>
<evidence type="ECO:0000313" key="2">
    <source>
        <dbReference type="EMBL" id="KAI5321900.1"/>
    </source>
</evidence>
<evidence type="ECO:0000256" key="1">
    <source>
        <dbReference type="SAM" id="Phobius"/>
    </source>
</evidence>
<name>A0AAD4VBC0_PRUDU</name>
<proteinExistence type="predicted"/>
<comment type="caution">
    <text evidence="2">The sequence shown here is derived from an EMBL/GenBank/DDBJ whole genome shotgun (WGS) entry which is preliminary data.</text>
</comment>
<evidence type="ECO:0000313" key="3">
    <source>
        <dbReference type="Proteomes" id="UP001054821"/>
    </source>
</evidence>
<keyword evidence="1" id="KW-0472">Membrane</keyword>
<organism evidence="2 3">
    <name type="scientific">Prunus dulcis</name>
    <name type="common">Almond</name>
    <name type="synonym">Amygdalus dulcis</name>
    <dbReference type="NCBI Taxonomy" id="3755"/>
    <lineage>
        <taxon>Eukaryota</taxon>
        <taxon>Viridiplantae</taxon>
        <taxon>Streptophyta</taxon>
        <taxon>Embryophyta</taxon>
        <taxon>Tracheophyta</taxon>
        <taxon>Spermatophyta</taxon>
        <taxon>Magnoliopsida</taxon>
        <taxon>eudicotyledons</taxon>
        <taxon>Gunneridae</taxon>
        <taxon>Pentapetalae</taxon>
        <taxon>rosids</taxon>
        <taxon>fabids</taxon>
        <taxon>Rosales</taxon>
        <taxon>Rosaceae</taxon>
        <taxon>Amygdaloideae</taxon>
        <taxon>Amygdaleae</taxon>
        <taxon>Prunus</taxon>
    </lineage>
</organism>
<keyword evidence="1" id="KW-0812">Transmembrane</keyword>
<gene>
    <name evidence="2" type="ORF">L3X38_030972</name>
</gene>
<dbReference type="AlphaFoldDB" id="A0AAD4VBC0"/>
<dbReference type="Proteomes" id="UP001054821">
    <property type="component" value="Chromosome 6"/>
</dbReference>
<keyword evidence="1" id="KW-1133">Transmembrane helix</keyword>
<keyword evidence="3" id="KW-1185">Reference proteome</keyword>
<reference evidence="2 3" key="1">
    <citation type="journal article" date="2022" name="G3 (Bethesda)">
        <title>Whole-genome sequence and methylome profiling of the almond [Prunus dulcis (Mill.) D.A. Webb] cultivar 'Nonpareil'.</title>
        <authorList>
            <person name="D'Amico-Willman K.M."/>
            <person name="Ouma W.Z."/>
            <person name="Meulia T."/>
            <person name="Sideli G.M."/>
            <person name="Gradziel T.M."/>
            <person name="Fresnedo-Ramirez J."/>
        </authorList>
    </citation>
    <scope>NUCLEOTIDE SEQUENCE [LARGE SCALE GENOMIC DNA]</scope>
    <source>
        <strain evidence="2">Clone GOH B32 T37-40</strain>
    </source>
</reference>